<feature type="binding site" evidence="8">
    <location>
        <position position="109"/>
    </location>
    <ligand>
        <name>Mg(2+)</name>
        <dbReference type="ChEBI" id="CHEBI:18420"/>
    </ligand>
</feature>
<evidence type="ECO:0000256" key="5">
    <source>
        <dbReference type="ARBA" id="ARBA00022842"/>
    </source>
</evidence>
<evidence type="ECO:0000259" key="9">
    <source>
        <dbReference type="Pfam" id="PF12804"/>
    </source>
</evidence>
<sequence>MSGESPGVTGVVLAGGNSRRFDAGDKALATLDGETFLERVLGTLRASTAQPPIVAVQTEAQREQLRRTLPPSWDVRFVLDDSSLAGPLAGLLSACEAAPTPWIFAVGCDMPLLDPRAVRELWTRVANHAERAPEAVVPVSRRGRREPLHAFYRRSAVISHRNSVSDESSFNAFLAEFDHVDYAELNELPQLIRLSTTNINTVAELEHVTERQRE</sequence>
<dbReference type="EC" id="2.7.7.77" evidence="8"/>
<dbReference type="GO" id="GO:0006777">
    <property type="term" value="P:Mo-molybdopterin cofactor biosynthetic process"/>
    <property type="evidence" value="ECO:0007669"/>
    <property type="project" value="UniProtKB-KW"/>
</dbReference>
<feature type="binding site" evidence="8">
    <location>
        <position position="80"/>
    </location>
    <ligand>
        <name>GTP</name>
        <dbReference type="ChEBI" id="CHEBI:37565"/>
    </ligand>
</feature>
<keyword evidence="7 8" id="KW-0501">Molybdenum cofactor biosynthesis</keyword>
<dbReference type="PANTHER" id="PTHR19136:SF81">
    <property type="entry name" value="MOLYBDENUM COFACTOR GUANYLYLTRANSFERASE"/>
    <property type="match status" value="1"/>
</dbReference>
<feature type="binding site" evidence="8">
    <location>
        <position position="109"/>
    </location>
    <ligand>
        <name>GTP</name>
        <dbReference type="ChEBI" id="CHEBI:37565"/>
    </ligand>
</feature>
<feature type="binding site" evidence="8">
    <location>
        <position position="26"/>
    </location>
    <ligand>
        <name>GTP</name>
        <dbReference type="ChEBI" id="CHEBI:37565"/>
    </ligand>
</feature>
<evidence type="ECO:0000256" key="4">
    <source>
        <dbReference type="ARBA" id="ARBA00022741"/>
    </source>
</evidence>
<comment type="caution">
    <text evidence="10">The sequence shown here is derived from an EMBL/GenBank/DDBJ whole genome shotgun (WGS) entry which is preliminary data.</text>
</comment>
<evidence type="ECO:0000313" key="10">
    <source>
        <dbReference type="EMBL" id="MYL16140.1"/>
    </source>
</evidence>
<protein>
    <recommendedName>
        <fullName evidence="8">Probable molybdenum cofactor guanylyltransferase</fullName>
        <shortName evidence="8">MoCo guanylyltransferase</shortName>
        <ecNumber evidence="8">2.7.7.77</ecNumber>
    </recommendedName>
    <alternativeName>
        <fullName evidence="8">GTP:molybdopterin guanylyltransferase</fullName>
    </alternativeName>
    <alternativeName>
        <fullName evidence="8">Mo-MPT guanylyltransferase</fullName>
    </alternativeName>
    <alternativeName>
        <fullName evidence="8">Molybdopterin guanylyltransferase</fullName>
    </alternativeName>
    <alternativeName>
        <fullName evidence="8">Molybdopterin-guanine dinucleotide synthase</fullName>
        <shortName evidence="8">MGD synthase</shortName>
    </alternativeName>
</protein>
<dbReference type="Gene3D" id="3.90.550.10">
    <property type="entry name" value="Spore Coat Polysaccharide Biosynthesis Protein SpsA, Chain A"/>
    <property type="match status" value="1"/>
</dbReference>
<dbReference type="PANTHER" id="PTHR19136">
    <property type="entry name" value="MOLYBDENUM COFACTOR GUANYLYLTRANSFERASE"/>
    <property type="match status" value="1"/>
</dbReference>
<comment type="subcellular location">
    <subcellularLocation>
        <location evidence="8">Cytoplasm</location>
    </subcellularLocation>
</comment>
<evidence type="ECO:0000256" key="1">
    <source>
        <dbReference type="ARBA" id="ARBA00022490"/>
    </source>
</evidence>
<dbReference type="GO" id="GO:0061603">
    <property type="term" value="F:molybdenum cofactor guanylyltransferase activity"/>
    <property type="evidence" value="ECO:0007669"/>
    <property type="project" value="UniProtKB-EC"/>
</dbReference>
<dbReference type="AlphaFoldDB" id="A0A6B1IK54"/>
<dbReference type="Pfam" id="PF12804">
    <property type="entry name" value="NTP_transf_3"/>
    <property type="match status" value="1"/>
</dbReference>
<keyword evidence="5 8" id="KW-0460">Magnesium</keyword>
<accession>A0A6B1IK54</accession>
<keyword evidence="3 8" id="KW-0479">Metal-binding</keyword>
<evidence type="ECO:0000256" key="6">
    <source>
        <dbReference type="ARBA" id="ARBA00023134"/>
    </source>
</evidence>
<dbReference type="InterPro" id="IPR025877">
    <property type="entry name" value="MobA-like_NTP_Trfase"/>
</dbReference>
<evidence type="ECO:0000256" key="2">
    <source>
        <dbReference type="ARBA" id="ARBA00022679"/>
    </source>
</evidence>
<evidence type="ECO:0000256" key="7">
    <source>
        <dbReference type="ARBA" id="ARBA00023150"/>
    </source>
</evidence>
<evidence type="ECO:0000313" key="11">
    <source>
        <dbReference type="Proteomes" id="UP000460194"/>
    </source>
</evidence>
<keyword evidence="2 8" id="KW-0808">Transferase</keyword>
<dbReference type="GO" id="GO:0005525">
    <property type="term" value="F:GTP binding"/>
    <property type="evidence" value="ECO:0007669"/>
    <property type="project" value="UniProtKB-UniRule"/>
</dbReference>
<dbReference type="CDD" id="cd02503">
    <property type="entry name" value="MobA"/>
    <property type="match status" value="1"/>
</dbReference>
<comment type="domain">
    <text evidence="8">The N-terminal domain determines nucleotide recognition and specific binding, while the C-terminal domain determines the specific binding to the target protein.</text>
</comment>
<dbReference type="EMBL" id="WMEO01000006">
    <property type="protein sequence ID" value="MYL16140.1"/>
    <property type="molecule type" value="Genomic_DNA"/>
</dbReference>
<dbReference type="InterPro" id="IPR013482">
    <property type="entry name" value="Molybde_CF_guanTrfase"/>
</dbReference>
<dbReference type="InterPro" id="IPR029044">
    <property type="entry name" value="Nucleotide-diphossugar_trans"/>
</dbReference>
<dbReference type="GO" id="GO:0046872">
    <property type="term" value="F:metal ion binding"/>
    <property type="evidence" value="ECO:0007669"/>
    <property type="project" value="UniProtKB-KW"/>
</dbReference>
<evidence type="ECO:0000256" key="8">
    <source>
        <dbReference type="HAMAP-Rule" id="MF_00316"/>
    </source>
</evidence>
<feature type="binding site" evidence="8">
    <location>
        <begin position="13"/>
        <end position="15"/>
    </location>
    <ligand>
        <name>GTP</name>
        <dbReference type="ChEBI" id="CHEBI:37565"/>
    </ligand>
</feature>
<comment type="function">
    <text evidence="8">Transfers a GMP moiety from GTP to Mo-molybdopterin (Mo-MPT) cofactor (Moco or molybdenum cofactor) to form Mo-molybdopterin guanine dinucleotide (Mo-MGD) cofactor.</text>
</comment>
<reference evidence="10 11" key="1">
    <citation type="submission" date="2019-11" db="EMBL/GenBank/DDBJ databases">
        <title>Genome sequences of 17 halophilic strains isolated from different environments.</title>
        <authorList>
            <person name="Furrow R.E."/>
        </authorList>
    </citation>
    <scope>NUCLEOTIDE SEQUENCE [LARGE SCALE GENOMIC DNA]</scope>
    <source>
        <strain evidence="10 11">22517_05_Cabo</strain>
    </source>
</reference>
<dbReference type="GO" id="GO:0005737">
    <property type="term" value="C:cytoplasm"/>
    <property type="evidence" value="ECO:0007669"/>
    <property type="project" value="UniProtKB-SubCell"/>
</dbReference>
<organism evidence="10 11">
    <name type="scientific">Halorubrum distributum</name>
    <dbReference type="NCBI Taxonomy" id="29283"/>
    <lineage>
        <taxon>Archaea</taxon>
        <taxon>Methanobacteriati</taxon>
        <taxon>Methanobacteriota</taxon>
        <taxon>Stenosarchaea group</taxon>
        <taxon>Halobacteria</taxon>
        <taxon>Halobacteriales</taxon>
        <taxon>Haloferacaceae</taxon>
        <taxon>Halorubrum</taxon>
        <taxon>Halorubrum distributum group</taxon>
    </lineage>
</organism>
<comment type="cofactor">
    <cofactor evidence="8">
        <name>Mg(2+)</name>
        <dbReference type="ChEBI" id="CHEBI:18420"/>
    </cofactor>
</comment>
<keyword evidence="4 8" id="KW-0547">Nucleotide-binding</keyword>
<proteinExistence type="inferred from homology"/>
<feature type="domain" description="MobA-like NTP transferase" evidence="9">
    <location>
        <begin position="10"/>
        <end position="173"/>
    </location>
</feature>
<dbReference type="Proteomes" id="UP000460194">
    <property type="component" value="Unassembled WGS sequence"/>
</dbReference>
<comment type="similarity">
    <text evidence="8">Belongs to the MobA family.</text>
</comment>
<dbReference type="RefSeq" id="WP_004597850.1">
    <property type="nucleotide sequence ID" value="NZ_WMEO01000006.1"/>
</dbReference>
<gene>
    <name evidence="8" type="primary">mobA</name>
    <name evidence="10" type="ORF">GLW36_05680</name>
</gene>
<keyword evidence="6 8" id="KW-0342">GTP-binding</keyword>
<comment type="caution">
    <text evidence="8">Lacks conserved residue(s) required for the propagation of feature annotation.</text>
</comment>
<keyword evidence="1 8" id="KW-0963">Cytoplasm</keyword>
<evidence type="ECO:0000256" key="3">
    <source>
        <dbReference type="ARBA" id="ARBA00022723"/>
    </source>
</evidence>
<name>A0A6B1IK54_9EURY</name>
<dbReference type="HAMAP" id="MF_00316">
    <property type="entry name" value="MobA"/>
    <property type="match status" value="1"/>
</dbReference>
<dbReference type="SUPFAM" id="SSF53448">
    <property type="entry name" value="Nucleotide-diphospho-sugar transferases"/>
    <property type="match status" value="1"/>
</dbReference>
<comment type="catalytic activity">
    <reaction evidence="8">
        <text>Mo-molybdopterin + GTP + H(+) = Mo-molybdopterin guanine dinucleotide + diphosphate</text>
        <dbReference type="Rhea" id="RHEA:34243"/>
        <dbReference type="ChEBI" id="CHEBI:15378"/>
        <dbReference type="ChEBI" id="CHEBI:33019"/>
        <dbReference type="ChEBI" id="CHEBI:37565"/>
        <dbReference type="ChEBI" id="CHEBI:71302"/>
        <dbReference type="ChEBI" id="CHEBI:71310"/>
        <dbReference type="EC" id="2.7.7.77"/>
    </reaction>
</comment>